<proteinExistence type="predicted"/>
<feature type="signal peptide" evidence="1">
    <location>
        <begin position="1"/>
        <end position="27"/>
    </location>
</feature>
<dbReference type="OrthoDB" id="3020812at2759"/>
<name>A0A8H7Y743_PSICU</name>
<evidence type="ECO:0000313" key="2">
    <source>
        <dbReference type="EMBL" id="KAG5172561.1"/>
    </source>
</evidence>
<comment type="caution">
    <text evidence="2">The sequence shown here is derived from an EMBL/GenBank/DDBJ whole genome shotgun (WGS) entry which is preliminary data.</text>
</comment>
<reference evidence="2" key="1">
    <citation type="submission" date="2021-02" db="EMBL/GenBank/DDBJ databases">
        <title>Psilocybe cubensis genome.</title>
        <authorList>
            <person name="Mckernan K.J."/>
            <person name="Crawford S."/>
            <person name="Trippe A."/>
            <person name="Kane L.T."/>
            <person name="Mclaughlin S."/>
        </authorList>
    </citation>
    <scope>NUCLEOTIDE SEQUENCE [LARGE SCALE GENOMIC DNA]</scope>
    <source>
        <strain evidence="2">MGC-MH-2018</strain>
    </source>
</reference>
<dbReference type="EMBL" id="JAFIQS010000002">
    <property type="protein sequence ID" value="KAG5172561.1"/>
    <property type="molecule type" value="Genomic_DNA"/>
</dbReference>
<protein>
    <submittedName>
        <fullName evidence="2">Uncharacterized protein</fullName>
    </submittedName>
</protein>
<accession>A0A8H7Y743</accession>
<evidence type="ECO:0000256" key="1">
    <source>
        <dbReference type="SAM" id="SignalP"/>
    </source>
</evidence>
<organism evidence="2">
    <name type="scientific">Psilocybe cubensis</name>
    <name type="common">Psychedelic mushroom</name>
    <name type="synonym">Stropharia cubensis</name>
    <dbReference type="NCBI Taxonomy" id="181762"/>
    <lineage>
        <taxon>Eukaryota</taxon>
        <taxon>Fungi</taxon>
        <taxon>Dikarya</taxon>
        <taxon>Basidiomycota</taxon>
        <taxon>Agaricomycotina</taxon>
        <taxon>Agaricomycetes</taxon>
        <taxon>Agaricomycetidae</taxon>
        <taxon>Agaricales</taxon>
        <taxon>Agaricineae</taxon>
        <taxon>Strophariaceae</taxon>
        <taxon>Psilocybe</taxon>
    </lineage>
</organism>
<feature type="chain" id="PRO_5034214534" evidence="1">
    <location>
        <begin position="28"/>
        <end position="357"/>
    </location>
</feature>
<gene>
    <name evidence="2" type="ORF">JR316_002063</name>
</gene>
<sequence length="357" mass="40115">MTSTATKWISLLVLLLLIVLLLHRPPADPTSALDYILDELDLSAFTGVANTFNASPTCTREWTLPPSQDWPVLRSKDGCGELYGETPSLEVCRFIAGKRLLFVGPDTTYHLHSVWLQRLESHENRSHHCLGRDYCTFHHICRPSASAVDDLEVFIGRKKKFPSRNTLREQRSSVLQYALSTTLYASYNEEDDAYMVPTVDVETGIRIENSFWLRQARKADIIVLNRGPLPAPASTYLAAGWAFALELCASVNYLHPTPCNVNLEHTLVNAALHATINSFFPALLRTLRVISNDLEISKSLILWHGTWFIQPLCAVLGLPKRFPLVRNLYSNSKPPNSIDAWSLYYNSQGMGQTSVAK</sequence>
<keyword evidence="1" id="KW-0732">Signal</keyword>
<dbReference type="AlphaFoldDB" id="A0A8H7Y743"/>